<dbReference type="Proteomes" id="UP000315750">
    <property type="component" value="Chromosome"/>
</dbReference>
<evidence type="ECO:0000256" key="1">
    <source>
        <dbReference type="ARBA" id="ARBA00004127"/>
    </source>
</evidence>
<dbReference type="RefSeq" id="WP_145246900.1">
    <property type="nucleotide sequence ID" value="NZ_CP036278.1"/>
</dbReference>
<organism evidence="6 7">
    <name type="scientific">Aeoliella mucimassa</name>
    <dbReference type="NCBI Taxonomy" id="2527972"/>
    <lineage>
        <taxon>Bacteria</taxon>
        <taxon>Pseudomonadati</taxon>
        <taxon>Planctomycetota</taxon>
        <taxon>Planctomycetia</taxon>
        <taxon>Pirellulales</taxon>
        <taxon>Lacipirellulaceae</taxon>
        <taxon>Aeoliella</taxon>
    </lineage>
</organism>
<dbReference type="GO" id="GO:0008168">
    <property type="term" value="F:methyltransferase activity"/>
    <property type="evidence" value="ECO:0007669"/>
    <property type="project" value="UniProtKB-KW"/>
</dbReference>
<feature type="transmembrane region" description="Helical" evidence="5">
    <location>
        <begin position="106"/>
        <end position="132"/>
    </location>
</feature>
<dbReference type="GO" id="GO:0032259">
    <property type="term" value="P:methylation"/>
    <property type="evidence" value="ECO:0007669"/>
    <property type="project" value="UniProtKB-KW"/>
</dbReference>
<keyword evidence="4 5" id="KW-0472">Membrane</keyword>
<accession>A0A518AN63</accession>
<feature type="transmembrane region" description="Helical" evidence="5">
    <location>
        <begin position="52"/>
        <end position="73"/>
    </location>
</feature>
<dbReference type="Pfam" id="PF04191">
    <property type="entry name" value="PEMT"/>
    <property type="match status" value="1"/>
</dbReference>
<comment type="subcellular location">
    <subcellularLocation>
        <location evidence="1">Endomembrane system</location>
        <topology evidence="1">Multi-pass membrane protein</topology>
    </subcellularLocation>
</comment>
<feature type="transmembrane region" description="Helical" evidence="5">
    <location>
        <begin position="211"/>
        <end position="231"/>
    </location>
</feature>
<keyword evidence="2 5" id="KW-0812">Transmembrane</keyword>
<evidence type="ECO:0000256" key="3">
    <source>
        <dbReference type="ARBA" id="ARBA00022989"/>
    </source>
</evidence>
<dbReference type="EMBL" id="CP036278">
    <property type="protein sequence ID" value="QDU56146.1"/>
    <property type="molecule type" value="Genomic_DNA"/>
</dbReference>
<dbReference type="Gene3D" id="1.20.120.1630">
    <property type="match status" value="1"/>
</dbReference>
<keyword evidence="6" id="KW-0808">Transferase</keyword>
<feature type="transmembrane region" description="Helical" evidence="5">
    <location>
        <begin position="20"/>
        <end position="40"/>
    </location>
</feature>
<evidence type="ECO:0000313" key="7">
    <source>
        <dbReference type="Proteomes" id="UP000315750"/>
    </source>
</evidence>
<keyword evidence="7" id="KW-1185">Reference proteome</keyword>
<dbReference type="InterPro" id="IPR007318">
    <property type="entry name" value="Phopholipid_MeTrfase"/>
</dbReference>
<dbReference type="KEGG" id="amuc:Pan181_23500"/>
<keyword evidence="3 5" id="KW-1133">Transmembrane helix</keyword>
<dbReference type="PANTHER" id="PTHR12714">
    <property type="entry name" value="PROTEIN-S ISOPRENYLCYSTEINE O-METHYLTRANSFERASE"/>
    <property type="match status" value="1"/>
</dbReference>
<dbReference type="OrthoDB" id="5471300at2"/>
<dbReference type="GO" id="GO:0012505">
    <property type="term" value="C:endomembrane system"/>
    <property type="evidence" value="ECO:0007669"/>
    <property type="project" value="UniProtKB-SubCell"/>
</dbReference>
<protein>
    <submittedName>
        <fullName evidence="6">Isoprenylcysteine carboxyl methyltransferase (ICMT) family protein</fullName>
    </submittedName>
</protein>
<keyword evidence="6" id="KW-0489">Methyltransferase</keyword>
<evidence type="ECO:0000256" key="4">
    <source>
        <dbReference type="ARBA" id="ARBA00023136"/>
    </source>
</evidence>
<name>A0A518AN63_9BACT</name>
<dbReference type="PANTHER" id="PTHR12714:SF9">
    <property type="entry name" value="PROTEIN-S-ISOPRENYLCYSTEINE O-METHYLTRANSFERASE"/>
    <property type="match status" value="1"/>
</dbReference>
<sequence>MHLQSEMIAEGNWLFRHRGVVPLAFLLPLIWVVATMRWPFHSYAFHELWEVFALFVSACGFIVRVITIGHTPAGTSGRNTDRQIAEALNTKGIYSTVRHPLYLGNFLIGLGVVIVPFSIWLTCVYGLAFWLYYERIMLAEEDFLASRFGDSFHAWATSTPAFIPKLRLWRKADLSFSMRNVLKREYTALALFVLCHALIETIEHAVIDHNFHLEAGWIGLLGGTLFLYFLLRYLKNHSSILAVEGR</sequence>
<reference evidence="6 7" key="1">
    <citation type="submission" date="2019-02" db="EMBL/GenBank/DDBJ databases">
        <title>Deep-cultivation of Planctomycetes and their phenomic and genomic characterization uncovers novel biology.</title>
        <authorList>
            <person name="Wiegand S."/>
            <person name="Jogler M."/>
            <person name="Boedeker C."/>
            <person name="Pinto D."/>
            <person name="Vollmers J."/>
            <person name="Rivas-Marin E."/>
            <person name="Kohn T."/>
            <person name="Peeters S.H."/>
            <person name="Heuer A."/>
            <person name="Rast P."/>
            <person name="Oberbeckmann S."/>
            <person name="Bunk B."/>
            <person name="Jeske O."/>
            <person name="Meyerdierks A."/>
            <person name="Storesund J.E."/>
            <person name="Kallscheuer N."/>
            <person name="Luecker S."/>
            <person name="Lage O.M."/>
            <person name="Pohl T."/>
            <person name="Merkel B.J."/>
            <person name="Hornburger P."/>
            <person name="Mueller R.-W."/>
            <person name="Bruemmer F."/>
            <person name="Labrenz M."/>
            <person name="Spormann A.M."/>
            <person name="Op den Camp H."/>
            <person name="Overmann J."/>
            <person name="Amann R."/>
            <person name="Jetten M.S.M."/>
            <person name="Mascher T."/>
            <person name="Medema M.H."/>
            <person name="Devos D.P."/>
            <person name="Kaster A.-K."/>
            <person name="Ovreas L."/>
            <person name="Rohde M."/>
            <person name="Galperin M.Y."/>
            <person name="Jogler C."/>
        </authorList>
    </citation>
    <scope>NUCLEOTIDE SEQUENCE [LARGE SCALE GENOMIC DNA]</scope>
    <source>
        <strain evidence="6 7">Pan181</strain>
    </source>
</reference>
<evidence type="ECO:0000256" key="5">
    <source>
        <dbReference type="SAM" id="Phobius"/>
    </source>
</evidence>
<dbReference type="AlphaFoldDB" id="A0A518AN63"/>
<gene>
    <name evidence="6" type="ORF">Pan181_23500</name>
</gene>
<evidence type="ECO:0000313" key="6">
    <source>
        <dbReference type="EMBL" id="QDU56146.1"/>
    </source>
</evidence>
<proteinExistence type="predicted"/>
<evidence type="ECO:0000256" key="2">
    <source>
        <dbReference type="ARBA" id="ARBA00022692"/>
    </source>
</evidence>
<feature type="transmembrane region" description="Helical" evidence="5">
    <location>
        <begin position="181"/>
        <end position="199"/>
    </location>
</feature>